<proteinExistence type="predicted"/>
<dbReference type="OrthoDB" id="1577640at2759"/>
<evidence type="ECO:0008006" key="3">
    <source>
        <dbReference type="Google" id="ProtNLM"/>
    </source>
</evidence>
<organism evidence="1 2">
    <name type="scientific">Aspergillus fijiensis CBS 313.89</name>
    <dbReference type="NCBI Taxonomy" id="1448319"/>
    <lineage>
        <taxon>Eukaryota</taxon>
        <taxon>Fungi</taxon>
        <taxon>Dikarya</taxon>
        <taxon>Ascomycota</taxon>
        <taxon>Pezizomycotina</taxon>
        <taxon>Eurotiomycetes</taxon>
        <taxon>Eurotiomycetidae</taxon>
        <taxon>Eurotiales</taxon>
        <taxon>Aspergillaceae</taxon>
        <taxon>Aspergillus</taxon>
    </lineage>
</organism>
<sequence length="201" mass="22749">MSPDDTNNYTLGRIRYHNIVIAVLPDDEYRTAPRPRERHNILLGDIVVSATREGQGGVFQYETMHNRFFQYTQPLNQSPTTLRTALTSAVTVILNRNTGLQQEYRRLPGNADTLFRAEVTHHSKGPIHYGLITSANQAMENTIRCLKMEAAGLMNQFPFVVIRGICSHAESHKNEEWQGFAAITAAAYTNDILRTQYSKPI</sequence>
<dbReference type="SUPFAM" id="SSF53167">
    <property type="entry name" value="Purine and uridine phosphorylases"/>
    <property type="match status" value="1"/>
</dbReference>
<dbReference type="PANTHER" id="PTHR46082:SF11">
    <property type="entry name" value="AAA+ ATPASE DOMAIN-CONTAINING PROTEIN-RELATED"/>
    <property type="match status" value="1"/>
</dbReference>
<dbReference type="Proteomes" id="UP000249789">
    <property type="component" value="Unassembled WGS sequence"/>
</dbReference>
<dbReference type="RefSeq" id="XP_040805463.1">
    <property type="nucleotide sequence ID" value="XM_040946707.1"/>
</dbReference>
<dbReference type="InterPro" id="IPR053137">
    <property type="entry name" value="NLR-like"/>
</dbReference>
<protein>
    <recommendedName>
        <fullName evidence="3">Nucleoside phosphorylase domain-containing protein</fullName>
    </recommendedName>
</protein>
<gene>
    <name evidence="1" type="ORF">BO72DRAFT_465357</name>
</gene>
<dbReference type="VEuPathDB" id="FungiDB:BO72DRAFT_465357"/>
<dbReference type="Gene3D" id="3.40.50.1580">
    <property type="entry name" value="Nucleoside phosphorylase domain"/>
    <property type="match status" value="1"/>
</dbReference>
<keyword evidence="2" id="KW-1185">Reference proteome</keyword>
<dbReference type="GO" id="GO:0009116">
    <property type="term" value="P:nucleoside metabolic process"/>
    <property type="evidence" value="ECO:0007669"/>
    <property type="project" value="InterPro"/>
</dbReference>
<accession>A0A8G1W380</accession>
<reference evidence="1 2" key="1">
    <citation type="submission" date="2018-02" db="EMBL/GenBank/DDBJ databases">
        <title>The genomes of Aspergillus section Nigri reveals drivers in fungal speciation.</title>
        <authorList>
            <consortium name="DOE Joint Genome Institute"/>
            <person name="Vesth T.C."/>
            <person name="Nybo J."/>
            <person name="Theobald S."/>
            <person name="Brandl J."/>
            <person name="Frisvad J.C."/>
            <person name="Nielsen K.F."/>
            <person name="Lyhne E.K."/>
            <person name="Kogle M.E."/>
            <person name="Kuo A."/>
            <person name="Riley R."/>
            <person name="Clum A."/>
            <person name="Nolan M."/>
            <person name="Lipzen A."/>
            <person name="Salamov A."/>
            <person name="Henrissat B."/>
            <person name="Wiebenga A."/>
            <person name="De vries R.P."/>
            <person name="Grigoriev I.V."/>
            <person name="Mortensen U.H."/>
            <person name="Andersen M.R."/>
            <person name="Baker S.E."/>
        </authorList>
    </citation>
    <scope>NUCLEOTIDE SEQUENCE [LARGE SCALE GENOMIC DNA]</scope>
    <source>
        <strain evidence="1 2">CBS 313.89</strain>
    </source>
</reference>
<evidence type="ECO:0000313" key="2">
    <source>
        <dbReference type="Proteomes" id="UP000249789"/>
    </source>
</evidence>
<name>A0A8G1W380_9EURO</name>
<dbReference type="GeneID" id="63864040"/>
<dbReference type="GO" id="GO:0003824">
    <property type="term" value="F:catalytic activity"/>
    <property type="evidence" value="ECO:0007669"/>
    <property type="project" value="InterPro"/>
</dbReference>
<dbReference type="PANTHER" id="PTHR46082">
    <property type="entry name" value="ATP/GTP-BINDING PROTEIN-RELATED"/>
    <property type="match status" value="1"/>
</dbReference>
<dbReference type="AlphaFoldDB" id="A0A8G1W380"/>
<evidence type="ECO:0000313" key="1">
    <source>
        <dbReference type="EMBL" id="RAK81453.1"/>
    </source>
</evidence>
<dbReference type="EMBL" id="KZ824625">
    <property type="protein sequence ID" value="RAK81453.1"/>
    <property type="molecule type" value="Genomic_DNA"/>
</dbReference>
<dbReference type="InterPro" id="IPR035994">
    <property type="entry name" value="Nucleoside_phosphorylase_sf"/>
</dbReference>